<name>A0ABP7SU94_9BURK</name>
<reference evidence="3" key="1">
    <citation type="journal article" date="2019" name="Int. J. Syst. Evol. Microbiol.">
        <title>The Global Catalogue of Microorganisms (GCM) 10K type strain sequencing project: providing services to taxonomists for standard genome sequencing and annotation.</title>
        <authorList>
            <consortium name="The Broad Institute Genomics Platform"/>
            <consortium name="The Broad Institute Genome Sequencing Center for Infectious Disease"/>
            <person name="Wu L."/>
            <person name="Ma J."/>
        </authorList>
    </citation>
    <scope>NUCLEOTIDE SEQUENCE [LARGE SCALE GENOMIC DNA]</scope>
    <source>
        <strain evidence="3">JCM 16673</strain>
    </source>
</reference>
<comment type="caution">
    <text evidence="2">The sequence shown here is derived from an EMBL/GenBank/DDBJ whole genome shotgun (WGS) entry which is preliminary data.</text>
</comment>
<dbReference type="Gene3D" id="1.10.12.10">
    <property type="entry name" value="Lyase 2-enoyl-coa Hydratase, Chain A, domain 2"/>
    <property type="match status" value="1"/>
</dbReference>
<dbReference type="EMBL" id="BAAAZE010000005">
    <property type="protein sequence ID" value="GAA4016432.1"/>
    <property type="molecule type" value="Genomic_DNA"/>
</dbReference>
<dbReference type="CDD" id="cd06558">
    <property type="entry name" value="crotonase-like"/>
    <property type="match status" value="1"/>
</dbReference>
<dbReference type="Proteomes" id="UP001501353">
    <property type="component" value="Unassembled WGS sequence"/>
</dbReference>
<sequence length="261" mass="27238">MQPSEPLVILQRDGAIATLILNRPGSMNALDIPTAQALLACCTELAADESVRAVVLKGAGKVFGVGGDLSSLRTDSAATAMTLIAPLHASIRLLTSMNAPVIACLHGTVAGGSLSLAMACDLAIAADDTRFNLAYVNVAASCDLSGSWHLPRLVGLRNAMAIALLGDTFDAAEALRLGLLNRIVPAAELASATTALAQRLGDGPTQAIGRMKRLLRQSLDNTLSSQLDLERDSFRDSAGTADFAEALDAFFSKRRPTFVGH</sequence>
<protein>
    <submittedName>
        <fullName evidence="2">Enoyl-CoA hydratase/isomerase family protein</fullName>
    </submittedName>
</protein>
<dbReference type="Pfam" id="PF00378">
    <property type="entry name" value="ECH_1"/>
    <property type="match status" value="1"/>
</dbReference>
<proteinExistence type="inferred from homology"/>
<comment type="similarity">
    <text evidence="1">Belongs to the enoyl-CoA hydratase/isomerase family.</text>
</comment>
<accession>A0ABP7SU94</accession>
<dbReference type="InterPro" id="IPR029045">
    <property type="entry name" value="ClpP/crotonase-like_dom_sf"/>
</dbReference>
<dbReference type="Gene3D" id="3.90.226.10">
    <property type="entry name" value="2-enoyl-CoA Hydratase, Chain A, domain 1"/>
    <property type="match status" value="1"/>
</dbReference>
<evidence type="ECO:0000313" key="2">
    <source>
        <dbReference type="EMBL" id="GAA4016432.1"/>
    </source>
</evidence>
<dbReference type="InterPro" id="IPR001753">
    <property type="entry name" value="Enoyl-CoA_hydra/iso"/>
</dbReference>
<gene>
    <name evidence="2" type="ORF">GCM10022212_09510</name>
</gene>
<dbReference type="InterPro" id="IPR014748">
    <property type="entry name" value="Enoyl-CoA_hydra_C"/>
</dbReference>
<dbReference type="PANTHER" id="PTHR43459">
    <property type="entry name" value="ENOYL-COA HYDRATASE"/>
    <property type="match status" value="1"/>
</dbReference>
<dbReference type="PANTHER" id="PTHR43459:SF1">
    <property type="entry name" value="EG:BACN32G11.4 PROTEIN"/>
    <property type="match status" value="1"/>
</dbReference>
<evidence type="ECO:0000256" key="1">
    <source>
        <dbReference type="ARBA" id="ARBA00005254"/>
    </source>
</evidence>
<evidence type="ECO:0000313" key="3">
    <source>
        <dbReference type="Proteomes" id="UP001501353"/>
    </source>
</evidence>
<dbReference type="RefSeq" id="WP_344762097.1">
    <property type="nucleotide sequence ID" value="NZ_BAAAZE010000005.1"/>
</dbReference>
<dbReference type="SUPFAM" id="SSF52096">
    <property type="entry name" value="ClpP/crotonase"/>
    <property type="match status" value="1"/>
</dbReference>
<organism evidence="2 3">
    <name type="scientific">Actimicrobium antarcticum</name>
    <dbReference type="NCBI Taxonomy" id="1051899"/>
    <lineage>
        <taxon>Bacteria</taxon>
        <taxon>Pseudomonadati</taxon>
        <taxon>Pseudomonadota</taxon>
        <taxon>Betaproteobacteria</taxon>
        <taxon>Burkholderiales</taxon>
        <taxon>Oxalobacteraceae</taxon>
        <taxon>Actimicrobium</taxon>
    </lineage>
</organism>
<keyword evidence="3" id="KW-1185">Reference proteome</keyword>